<proteinExistence type="predicted"/>
<sequence length="65" mass="7722">MGSSLLHRRVYMRQAYAIAAWGEIIYRVDGCLAVPQCRYLTYSHAFFVWYLSEPKEKRYGNEIDK</sequence>
<dbReference type="AlphaFoldDB" id="A0A0P0GC24"/>
<gene>
    <name evidence="1" type="ORF">BcellWH2_00117</name>
    <name evidence="2" type="ORF">F2Y81_25125</name>
    <name evidence="3" type="ORF">F2Y87_21660</name>
</gene>
<reference evidence="1 4" key="1">
    <citation type="journal article" date="2015" name="Science">
        <title>Genetic determinants of in vivo fitness and diet responsiveness in multiple human gut Bacteroides.</title>
        <authorList>
            <person name="Wu M."/>
            <person name="McNulty N.P."/>
            <person name="Rodionov D.A."/>
            <person name="Khoroshkin M.S."/>
            <person name="Griffin N.W."/>
            <person name="Cheng J."/>
            <person name="Latreille P."/>
            <person name="Kerstetter R.A."/>
            <person name="Terrapon N."/>
            <person name="Henrissat B."/>
            <person name="Osterman A.L."/>
            <person name="Gordon J.I."/>
        </authorList>
    </citation>
    <scope>NUCLEOTIDE SEQUENCE [LARGE SCALE GENOMIC DNA]</scope>
    <source>
        <strain evidence="1 4">WH2</strain>
    </source>
</reference>
<dbReference type="Proteomes" id="UP000061809">
    <property type="component" value="Chromosome"/>
</dbReference>
<evidence type="ECO:0000313" key="4">
    <source>
        <dbReference type="Proteomes" id="UP000061809"/>
    </source>
</evidence>
<protein>
    <submittedName>
        <fullName evidence="1">Uncharacterized protein</fullName>
    </submittedName>
</protein>
<evidence type="ECO:0000313" key="1">
    <source>
        <dbReference type="EMBL" id="ALJ57393.1"/>
    </source>
</evidence>
<evidence type="ECO:0000313" key="2">
    <source>
        <dbReference type="EMBL" id="KAA5412654.1"/>
    </source>
</evidence>
<dbReference type="KEGG" id="bcel:BcellWH2_00117"/>
<name>A0A0P0GC24_9BACE</name>
<evidence type="ECO:0000313" key="3">
    <source>
        <dbReference type="EMBL" id="KAA5415374.1"/>
    </source>
</evidence>
<evidence type="ECO:0000313" key="5">
    <source>
        <dbReference type="Proteomes" id="UP000448877"/>
    </source>
</evidence>
<accession>A0A0P0GC24</accession>
<dbReference type="Proteomes" id="UP000448877">
    <property type="component" value="Unassembled WGS sequence"/>
</dbReference>
<organism evidence="1 4">
    <name type="scientific">Bacteroides cellulosilyticus</name>
    <dbReference type="NCBI Taxonomy" id="246787"/>
    <lineage>
        <taxon>Bacteria</taxon>
        <taxon>Pseudomonadati</taxon>
        <taxon>Bacteroidota</taxon>
        <taxon>Bacteroidia</taxon>
        <taxon>Bacteroidales</taxon>
        <taxon>Bacteroidaceae</taxon>
        <taxon>Bacteroides</taxon>
    </lineage>
</organism>
<evidence type="ECO:0000313" key="6">
    <source>
        <dbReference type="Proteomes" id="UP000482653"/>
    </source>
</evidence>
<dbReference type="Proteomes" id="UP000482653">
    <property type="component" value="Unassembled WGS sequence"/>
</dbReference>
<reference evidence="5 6" key="2">
    <citation type="journal article" date="2019" name="Nat. Med.">
        <title>A library of human gut bacterial isolates paired with longitudinal multiomics data enables mechanistic microbiome research.</title>
        <authorList>
            <person name="Poyet M."/>
            <person name="Groussin M."/>
            <person name="Gibbons S.M."/>
            <person name="Avila-Pacheco J."/>
            <person name="Jiang X."/>
            <person name="Kearney S.M."/>
            <person name="Perrotta A.R."/>
            <person name="Berdy B."/>
            <person name="Zhao S."/>
            <person name="Lieberman T.D."/>
            <person name="Swanson P.K."/>
            <person name="Smith M."/>
            <person name="Roesemann S."/>
            <person name="Alexander J.E."/>
            <person name="Rich S.A."/>
            <person name="Livny J."/>
            <person name="Vlamakis H."/>
            <person name="Clish C."/>
            <person name="Bullock K."/>
            <person name="Deik A."/>
            <person name="Scott J."/>
            <person name="Pierce K.A."/>
            <person name="Xavier R.J."/>
            <person name="Alm E.J."/>
        </authorList>
    </citation>
    <scope>NUCLEOTIDE SEQUENCE [LARGE SCALE GENOMIC DNA]</scope>
    <source>
        <strain evidence="2 5">BIOML-A6</strain>
        <strain evidence="3 6">BIOML-A8</strain>
    </source>
</reference>
<dbReference type="PATRIC" id="fig|246787.4.peg.122"/>
<dbReference type="EMBL" id="VVYX01000031">
    <property type="protein sequence ID" value="KAA5415374.1"/>
    <property type="molecule type" value="Genomic_DNA"/>
</dbReference>
<dbReference type="EMBL" id="CP012801">
    <property type="protein sequence ID" value="ALJ57393.1"/>
    <property type="molecule type" value="Genomic_DNA"/>
</dbReference>
<dbReference type="EMBL" id="VVYV01000064">
    <property type="protein sequence ID" value="KAA5412654.1"/>
    <property type="molecule type" value="Genomic_DNA"/>
</dbReference>